<dbReference type="AlphaFoldDB" id="A0A1H0DW56"/>
<sequence length="40" mass="4664">MSLHLESERLCYRPFTMEDAPRIKELSGDRDISKTTLNIP</sequence>
<name>A0A1H0DW56_9BACI</name>
<evidence type="ECO:0000313" key="2">
    <source>
        <dbReference type="Proteomes" id="UP000199334"/>
    </source>
</evidence>
<organism evidence="1 2">
    <name type="scientific">Tenuibacillus multivorans</name>
    <dbReference type="NCBI Taxonomy" id="237069"/>
    <lineage>
        <taxon>Bacteria</taxon>
        <taxon>Bacillati</taxon>
        <taxon>Bacillota</taxon>
        <taxon>Bacilli</taxon>
        <taxon>Bacillales</taxon>
        <taxon>Bacillaceae</taxon>
        <taxon>Tenuibacillus</taxon>
    </lineage>
</organism>
<reference evidence="1 2" key="1">
    <citation type="submission" date="2016-10" db="EMBL/GenBank/DDBJ databases">
        <authorList>
            <person name="de Groot N.N."/>
        </authorList>
    </citation>
    <scope>NUCLEOTIDE SEQUENCE [LARGE SCALE GENOMIC DNA]</scope>
    <source>
        <strain evidence="1 2">CGMCC 1.3442</strain>
    </source>
</reference>
<protein>
    <recommendedName>
        <fullName evidence="3">Ribosomal-protein-alanine N-acetyltransferase</fullName>
    </recommendedName>
</protein>
<dbReference type="Proteomes" id="UP000199334">
    <property type="component" value="Unassembled WGS sequence"/>
</dbReference>
<dbReference type="EMBL" id="FNIG01000008">
    <property type="protein sequence ID" value="SDN74231.1"/>
    <property type="molecule type" value="Genomic_DNA"/>
</dbReference>
<evidence type="ECO:0008006" key="3">
    <source>
        <dbReference type="Google" id="ProtNLM"/>
    </source>
</evidence>
<proteinExistence type="predicted"/>
<keyword evidence="2" id="KW-1185">Reference proteome</keyword>
<dbReference type="RefSeq" id="WP_261753347.1">
    <property type="nucleotide sequence ID" value="NZ_BJVZ01000005.1"/>
</dbReference>
<accession>A0A1H0DW56</accession>
<dbReference type="STRING" id="237069.SAMN05216498_2960"/>
<evidence type="ECO:0000313" key="1">
    <source>
        <dbReference type="EMBL" id="SDN74231.1"/>
    </source>
</evidence>
<gene>
    <name evidence="1" type="ORF">SAMN05216498_2960</name>
</gene>